<dbReference type="Pfam" id="PF01596">
    <property type="entry name" value="Methyltransf_3"/>
    <property type="match status" value="1"/>
</dbReference>
<comment type="similarity">
    <text evidence="6">Belongs to the class I-like SAM-binding methyltransferase superfamily. Cation-dependent O-methyltransferase family.</text>
</comment>
<dbReference type="GO" id="GO:0032259">
    <property type="term" value="P:methylation"/>
    <property type="evidence" value="ECO:0007669"/>
    <property type="project" value="UniProtKB-KW"/>
</dbReference>
<gene>
    <name evidence="7" type="ORF">DFH07DRAFT_792810</name>
</gene>
<dbReference type="InterPro" id="IPR002935">
    <property type="entry name" value="SAM_O-MeTrfase"/>
</dbReference>
<evidence type="ECO:0000256" key="3">
    <source>
        <dbReference type="ARBA" id="ARBA00022679"/>
    </source>
</evidence>
<protein>
    <recommendedName>
        <fullName evidence="1">catechol O-methyltransferase</fullName>
        <ecNumber evidence="1">2.1.1.6</ecNumber>
    </recommendedName>
</protein>
<evidence type="ECO:0000256" key="2">
    <source>
        <dbReference type="ARBA" id="ARBA00022603"/>
    </source>
</evidence>
<keyword evidence="8" id="KW-1185">Reference proteome</keyword>
<dbReference type="PANTHER" id="PTHR43836">
    <property type="entry name" value="CATECHOL O-METHYLTRANSFERASE 1-RELATED"/>
    <property type="match status" value="1"/>
</dbReference>
<dbReference type="SUPFAM" id="SSF53335">
    <property type="entry name" value="S-adenosyl-L-methionine-dependent methyltransferases"/>
    <property type="match status" value="1"/>
</dbReference>
<evidence type="ECO:0000313" key="7">
    <source>
        <dbReference type="EMBL" id="KAJ7780586.1"/>
    </source>
</evidence>
<keyword evidence="3" id="KW-0808">Transferase</keyword>
<evidence type="ECO:0000256" key="5">
    <source>
        <dbReference type="ARBA" id="ARBA00022939"/>
    </source>
</evidence>
<dbReference type="GO" id="GO:0006584">
    <property type="term" value="P:catecholamine metabolic process"/>
    <property type="evidence" value="ECO:0007669"/>
    <property type="project" value="UniProtKB-KW"/>
</dbReference>
<comment type="caution">
    <text evidence="7">The sequence shown here is derived from an EMBL/GenBank/DDBJ whole genome shotgun (WGS) entry which is preliminary data.</text>
</comment>
<proteinExistence type="inferred from homology"/>
<dbReference type="Gene3D" id="3.40.50.150">
    <property type="entry name" value="Vaccinia Virus protein VP39"/>
    <property type="match status" value="1"/>
</dbReference>
<evidence type="ECO:0000313" key="8">
    <source>
        <dbReference type="Proteomes" id="UP001215280"/>
    </source>
</evidence>
<dbReference type="InterPro" id="IPR029063">
    <property type="entry name" value="SAM-dependent_MTases_sf"/>
</dbReference>
<organism evidence="7 8">
    <name type="scientific">Mycena maculata</name>
    <dbReference type="NCBI Taxonomy" id="230809"/>
    <lineage>
        <taxon>Eukaryota</taxon>
        <taxon>Fungi</taxon>
        <taxon>Dikarya</taxon>
        <taxon>Basidiomycota</taxon>
        <taxon>Agaricomycotina</taxon>
        <taxon>Agaricomycetes</taxon>
        <taxon>Agaricomycetidae</taxon>
        <taxon>Agaricales</taxon>
        <taxon>Marasmiineae</taxon>
        <taxon>Mycenaceae</taxon>
        <taxon>Mycena</taxon>
    </lineage>
</organism>
<accession>A0AAD7KAM3</accession>
<dbReference type="GO" id="GO:0016206">
    <property type="term" value="F:catechol O-methyltransferase activity"/>
    <property type="evidence" value="ECO:0007669"/>
    <property type="project" value="UniProtKB-EC"/>
</dbReference>
<evidence type="ECO:0000256" key="4">
    <source>
        <dbReference type="ARBA" id="ARBA00022691"/>
    </source>
</evidence>
<name>A0AAD7KAM3_9AGAR</name>
<dbReference type="AlphaFoldDB" id="A0AAD7KAM3"/>
<keyword evidence="4" id="KW-0949">S-adenosyl-L-methionine</keyword>
<sequence>MSLPEELVQKYPSLKNFKKLGDDYVEWNDGREVKLLQFIYKHPSLPQMRGNPAKVCAAIDEFAAQQEFLINIGSDKGRIVADLIGEEKPKVFVELGGYIGYSAIFFADKMRQSLPDGANAQYWSLEFDPLFASITMNLVDLAGLSEIVKVVTGTAAESLKRLTVEGKIDHIDMLFPRSC</sequence>
<dbReference type="PROSITE" id="PS51682">
    <property type="entry name" value="SAM_OMT_I"/>
    <property type="match status" value="1"/>
</dbReference>
<dbReference type="EC" id="2.1.1.6" evidence="1"/>
<evidence type="ECO:0000256" key="6">
    <source>
        <dbReference type="ARBA" id="ARBA00023453"/>
    </source>
</evidence>
<evidence type="ECO:0000256" key="1">
    <source>
        <dbReference type="ARBA" id="ARBA00012880"/>
    </source>
</evidence>
<dbReference type="Proteomes" id="UP001215280">
    <property type="component" value="Unassembled WGS sequence"/>
</dbReference>
<dbReference type="EMBL" id="JARJLG010000005">
    <property type="protein sequence ID" value="KAJ7780586.1"/>
    <property type="molecule type" value="Genomic_DNA"/>
</dbReference>
<dbReference type="PANTHER" id="PTHR43836:SF2">
    <property type="entry name" value="CATECHOL O-METHYLTRANSFERASE 1-RELATED"/>
    <property type="match status" value="1"/>
</dbReference>
<reference evidence="7" key="1">
    <citation type="submission" date="2023-03" db="EMBL/GenBank/DDBJ databases">
        <title>Massive genome expansion in bonnet fungi (Mycena s.s.) driven by repeated elements and novel gene families across ecological guilds.</title>
        <authorList>
            <consortium name="Lawrence Berkeley National Laboratory"/>
            <person name="Harder C.B."/>
            <person name="Miyauchi S."/>
            <person name="Viragh M."/>
            <person name="Kuo A."/>
            <person name="Thoen E."/>
            <person name="Andreopoulos B."/>
            <person name="Lu D."/>
            <person name="Skrede I."/>
            <person name="Drula E."/>
            <person name="Henrissat B."/>
            <person name="Morin E."/>
            <person name="Kohler A."/>
            <person name="Barry K."/>
            <person name="LaButti K."/>
            <person name="Morin E."/>
            <person name="Salamov A."/>
            <person name="Lipzen A."/>
            <person name="Mereny Z."/>
            <person name="Hegedus B."/>
            <person name="Baldrian P."/>
            <person name="Stursova M."/>
            <person name="Weitz H."/>
            <person name="Taylor A."/>
            <person name="Grigoriev I.V."/>
            <person name="Nagy L.G."/>
            <person name="Martin F."/>
            <person name="Kauserud H."/>
        </authorList>
    </citation>
    <scope>NUCLEOTIDE SEQUENCE</scope>
    <source>
        <strain evidence="7">CBHHK188m</strain>
    </source>
</reference>
<keyword evidence="2 7" id="KW-0489">Methyltransferase</keyword>
<keyword evidence="5" id="KW-0128">Catecholamine metabolism</keyword>